<dbReference type="InterPro" id="IPR011659">
    <property type="entry name" value="WD40"/>
</dbReference>
<reference evidence="4" key="1">
    <citation type="submission" date="2022-08" db="EMBL/GenBank/DDBJ databases">
        <authorList>
            <person name="Somphong A."/>
            <person name="Phongsopitanun W."/>
        </authorList>
    </citation>
    <scope>NUCLEOTIDE SEQUENCE</scope>
    <source>
        <strain evidence="4">LP05-1</strain>
    </source>
</reference>
<comment type="similarity">
    <text evidence="1">Belongs to the TolB family.</text>
</comment>
<evidence type="ECO:0000256" key="3">
    <source>
        <dbReference type="SAM" id="SignalP"/>
    </source>
</evidence>
<evidence type="ECO:0000313" key="5">
    <source>
        <dbReference type="Proteomes" id="UP001431313"/>
    </source>
</evidence>
<gene>
    <name evidence="4" type="ORF">NX801_14335</name>
</gene>
<dbReference type="InterPro" id="IPR011042">
    <property type="entry name" value="6-blade_b-propeller_TolB-like"/>
</dbReference>
<comment type="caution">
    <text evidence="4">The sequence shown here is derived from an EMBL/GenBank/DDBJ whole genome shotgun (WGS) entry which is preliminary data.</text>
</comment>
<dbReference type="SUPFAM" id="SSF82171">
    <property type="entry name" value="DPP6 N-terminal domain-like"/>
    <property type="match status" value="1"/>
</dbReference>
<dbReference type="Gene3D" id="2.120.10.30">
    <property type="entry name" value="TolB, C-terminal domain"/>
    <property type="match status" value="2"/>
</dbReference>
<evidence type="ECO:0000256" key="2">
    <source>
        <dbReference type="SAM" id="MobiDB-lite"/>
    </source>
</evidence>
<dbReference type="PANTHER" id="PTHR36842">
    <property type="entry name" value="PROTEIN TOLB HOMOLOG"/>
    <property type="match status" value="1"/>
</dbReference>
<protein>
    <submittedName>
        <fullName evidence="4">Uncharacterized protein</fullName>
    </submittedName>
</protein>
<feature type="chain" id="PRO_5046742021" evidence="3">
    <location>
        <begin position="30"/>
        <end position="460"/>
    </location>
</feature>
<name>A0ABT2CHD7_9ACTN</name>
<sequence>MRHTTATTRRTRTALAVLAGACLTAAVLAPGTAAARPADGGTDWAVPAAGRPAPTTERVSLGAGGVQGNGPSYTVAVGPGGRSVTFLSDADNLVPGDTDGATDIFVRSLVTGRIERIELGRPGVDPVAASVSADGRTLVVEVYRRDPDTGEPRDELLVHDRRTGRTRPLLPENPTAAGSGQAVISANGRFVAFQSARSDLVPGDTNKVADIFVRDLRRGTTRRVNVYSDGTQAARAAASPTISADGGRVGFTSRTDLAAPVPEEPGPEKPGEARKPRFYPMFVHDLRTGRTVAASVSRDGTSAGATGPFLSADGRYAVYASTYTDLVPGDTNGKSDVFLRDLRRGTTTRINLAPGGAQTEGGASYSAQLSADGRTVVFESAAHNLVPGDTNNTYDLFARDLRTGAVELLTRTVDGPFTGYTGSVALDARARTVVFDSDADNLVTGDTNGAYDVFAVHRRR</sequence>
<proteinExistence type="inferred from homology"/>
<feature type="signal peptide" evidence="3">
    <location>
        <begin position="1"/>
        <end position="29"/>
    </location>
</feature>
<dbReference type="RefSeq" id="WP_258788070.1">
    <property type="nucleotide sequence ID" value="NZ_JANUGQ010000010.1"/>
</dbReference>
<evidence type="ECO:0000256" key="1">
    <source>
        <dbReference type="ARBA" id="ARBA00009820"/>
    </source>
</evidence>
<keyword evidence="3" id="KW-0732">Signal</keyword>
<dbReference type="EMBL" id="JANUGQ010000010">
    <property type="protein sequence ID" value="MCS0636816.1"/>
    <property type="molecule type" value="Genomic_DNA"/>
</dbReference>
<keyword evidence="5" id="KW-1185">Reference proteome</keyword>
<dbReference type="Pfam" id="PF07676">
    <property type="entry name" value="PD40"/>
    <property type="match status" value="1"/>
</dbReference>
<feature type="region of interest" description="Disordered" evidence="2">
    <location>
        <begin position="240"/>
        <end position="275"/>
    </location>
</feature>
<accession>A0ABT2CHD7</accession>
<feature type="compositionally biased region" description="Basic and acidic residues" evidence="2">
    <location>
        <begin position="266"/>
        <end position="275"/>
    </location>
</feature>
<evidence type="ECO:0000313" key="4">
    <source>
        <dbReference type="EMBL" id="MCS0636816.1"/>
    </source>
</evidence>
<dbReference type="Proteomes" id="UP001431313">
    <property type="component" value="Unassembled WGS sequence"/>
</dbReference>
<organism evidence="4 5">
    <name type="scientific">Streptomyces pyxinae</name>
    <dbReference type="NCBI Taxonomy" id="2970734"/>
    <lineage>
        <taxon>Bacteria</taxon>
        <taxon>Bacillati</taxon>
        <taxon>Actinomycetota</taxon>
        <taxon>Actinomycetes</taxon>
        <taxon>Kitasatosporales</taxon>
        <taxon>Streptomycetaceae</taxon>
        <taxon>Streptomyces</taxon>
    </lineage>
</organism>